<keyword evidence="3" id="KW-1185">Reference proteome</keyword>
<evidence type="ECO:0000259" key="1">
    <source>
        <dbReference type="Pfam" id="PF13380"/>
    </source>
</evidence>
<organism evidence="2 3">
    <name type="scientific">Clostridium cadaveris</name>
    <dbReference type="NCBI Taxonomy" id="1529"/>
    <lineage>
        <taxon>Bacteria</taxon>
        <taxon>Bacillati</taxon>
        <taxon>Bacillota</taxon>
        <taxon>Clostridia</taxon>
        <taxon>Eubacteriales</taxon>
        <taxon>Clostridiaceae</taxon>
        <taxon>Clostridium</taxon>
    </lineage>
</organism>
<dbReference type="EMBL" id="FOOE01000003">
    <property type="protein sequence ID" value="SFF57143.1"/>
    <property type="molecule type" value="Genomic_DNA"/>
</dbReference>
<dbReference type="Proteomes" id="UP000182135">
    <property type="component" value="Unassembled WGS sequence"/>
</dbReference>
<proteinExistence type="predicted"/>
<dbReference type="Gene3D" id="3.40.50.720">
    <property type="entry name" value="NAD(P)-binding Rossmann-like Domain"/>
    <property type="match status" value="1"/>
</dbReference>
<sequence>MDLKEIMQENVFVVVGDTIKEEKYAFKIKNKLIDHGYTVYGVGKELKSINEVDDDIDIIDLCINPIRGLELIKECNKNYKCIVIQPGAESDELIEYMKRNNIQYIEGCLLVGLSLFSKNKK</sequence>
<dbReference type="InterPro" id="IPR003781">
    <property type="entry name" value="CoA-bd"/>
</dbReference>
<dbReference type="InterPro" id="IPR036291">
    <property type="entry name" value="NAD(P)-bd_dom_sf"/>
</dbReference>
<protein>
    <submittedName>
        <fullName evidence="2">Predicted CoA-binding protein</fullName>
    </submittedName>
</protein>
<dbReference type="SUPFAM" id="SSF51735">
    <property type="entry name" value="NAD(P)-binding Rossmann-fold domains"/>
    <property type="match status" value="1"/>
</dbReference>
<feature type="domain" description="CoA-binding" evidence="1">
    <location>
        <begin position="12"/>
        <end position="111"/>
    </location>
</feature>
<evidence type="ECO:0000313" key="2">
    <source>
        <dbReference type="EMBL" id="SFF57143.1"/>
    </source>
</evidence>
<dbReference type="GeneID" id="90545375"/>
<gene>
    <name evidence="2" type="ORF">SAMN04487885_10315</name>
</gene>
<evidence type="ECO:0000313" key="3">
    <source>
        <dbReference type="Proteomes" id="UP000182135"/>
    </source>
</evidence>
<dbReference type="OrthoDB" id="9804695at2"/>
<dbReference type="STRING" id="1529.SAMN04487885_10315"/>
<dbReference type="Pfam" id="PF13380">
    <property type="entry name" value="CoA_binding_2"/>
    <property type="match status" value="1"/>
</dbReference>
<reference evidence="2 3" key="1">
    <citation type="submission" date="2016-10" db="EMBL/GenBank/DDBJ databases">
        <authorList>
            <person name="de Groot N.N."/>
        </authorList>
    </citation>
    <scope>NUCLEOTIDE SEQUENCE [LARGE SCALE GENOMIC DNA]</scope>
    <source>
        <strain evidence="2 3">NLAE-zl-G419</strain>
    </source>
</reference>
<dbReference type="RefSeq" id="WP_027638537.1">
    <property type="nucleotide sequence ID" value="NZ_BAAACD010000003.1"/>
</dbReference>
<accession>A0A1I2JT11</accession>
<dbReference type="eggNOG" id="COG1832">
    <property type="taxonomic scope" value="Bacteria"/>
</dbReference>
<name>A0A1I2JT11_9CLOT</name>
<dbReference type="AlphaFoldDB" id="A0A1I2JT11"/>